<protein>
    <submittedName>
        <fullName evidence="1">Uncharacterized protein</fullName>
    </submittedName>
</protein>
<proteinExistence type="predicted"/>
<evidence type="ECO:0000313" key="1">
    <source>
        <dbReference type="EMBL" id="QEY76020.1"/>
    </source>
</evidence>
<dbReference type="EMBL" id="CP043626">
    <property type="protein sequence ID" value="QEY76020.1"/>
    <property type="molecule type" value="Genomic_DNA"/>
</dbReference>
<dbReference type="Proteomes" id="UP000326659">
    <property type="component" value="Chromosome"/>
</dbReference>
<sequence length="199" mass="22695">MRIKLVGVTAAEETLKRIGKKLDPVLRGALNTTATQVRKQRYNAPMRASFPSGFINKAIVIKRANSKRRDARLIPSSSGVQVTQYKHWTFIRIDRTRARIVVTGPYGKKLAAGFVNPEGRKRLPLSTRSSKARVLKNPSKNRTPHIKNYVYAHPLGEAMGPSVAHWFKVLTTPTTLRWTNVFLQQELWRRVRIEIAKTR</sequence>
<gene>
    <name evidence="1" type="ORF">F1C79_17315</name>
</gene>
<keyword evidence="2" id="KW-1185">Reference proteome</keyword>
<dbReference type="OrthoDB" id="6842850at2"/>
<organism evidence="1 2">
    <name type="scientific">Pseudomonas denitrificans</name>
    <dbReference type="NCBI Taxonomy" id="43306"/>
    <lineage>
        <taxon>Bacteria</taxon>
        <taxon>Pseudomonadati</taxon>
        <taxon>Pseudomonadota</taxon>
        <taxon>Gammaproteobacteria</taxon>
        <taxon>Pseudomonadales</taxon>
        <taxon>Pseudomonadaceae</taxon>
        <taxon>Halopseudomonas</taxon>
    </lineage>
</organism>
<dbReference type="KEGG" id="pden:F1C79_17315"/>
<dbReference type="AlphaFoldDB" id="A0A9X7N6N0"/>
<accession>A0A9X7N6N0</accession>
<evidence type="ECO:0000313" key="2">
    <source>
        <dbReference type="Proteomes" id="UP000326659"/>
    </source>
</evidence>
<name>A0A9X7N6N0_PSEDE</name>
<reference evidence="1 2" key="1">
    <citation type="submission" date="2019-09" db="EMBL/GenBank/DDBJ databases">
        <title>Prosopis cineraria nodule microbiome.</title>
        <authorList>
            <person name="Chaluvadi S.R."/>
            <person name="Ali R."/>
            <person name="Wang X."/>
        </authorList>
    </citation>
    <scope>NUCLEOTIDE SEQUENCE [LARGE SCALE GENOMIC DNA]</scope>
    <source>
        <strain evidence="1 2">BG1</strain>
    </source>
</reference>